<dbReference type="KEGG" id="dvn:HQ394_06795"/>
<proteinExistence type="predicted"/>
<dbReference type="InterPro" id="IPR026483">
    <property type="entry name" value="Cas_Csx17"/>
</dbReference>
<evidence type="ECO:0000313" key="2">
    <source>
        <dbReference type="Proteomes" id="UP000516369"/>
    </source>
</evidence>
<name>A0A7H1N073_9PROT</name>
<dbReference type="EMBL" id="CP053923">
    <property type="protein sequence ID" value="QNT69109.1"/>
    <property type="molecule type" value="Genomic_DNA"/>
</dbReference>
<protein>
    <submittedName>
        <fullName evidence="1">Type I-U CRISPR-associated protein Csx17</fullName>
    </submittedName>
</protein>
<sequence>MTTFEIALPGCAPAPLASYLKALGILRLVAEQADADARGWWQGGHFVLASTLDADGLEAFFLDRYAPTPIIAPWNGGSGFYDGDNRRGIEALVAAASPRFAGYAAAIASAERVRDALGLQASPKNEEKAGFLARLRGALPDDALAWFDAAVVLGSDQPLYPPLLGTGGNDGRLDFTNNFMQRLVELLDPLTGRPMPGSAALIGEALFGAPVPGLLSAAVGQFAPGSAGGPNATAGLEGDSRVNPWDFVLMLEGAMVFAAAATRRNETADAAALSFPFTVRPTAAGSGHAVLKDEGSSRAELWMPLWARPAGFAEVRGLLAEGRITLGHRPVRDGLDFVRAVSSLGVDRGISRFQRFGLMMRSGKAYLATPMTQVRVQRNARADLIDQLDTDGWLGSFRRLTRHSEAPARLSGIGRRLDQALFDLATPDGKTATADAARVQAALMALGDAVHHLAHSRKAREAVRFLPRLDQQWAQDADDASDDFRLAAAIAGLGAGAGEQTGAPPLLAHIAPVADRGGRWAETSQQQRVVWGEGTLVDALIRVLRRRLIDAERTGADDKPLAGKSGADLAAIAAFLARDTDDDRIEALVRGLALVKGIWLPKRTFSPTAPPFPAAYAALKPLFMPEALLRAERLLGAEIRLPLPATLLGQLLSGDHRRIADAIRQAQSRACVAGFGHSFRGLGAAGLEGRRLAAALLIPIRAGDVRRLVAIAYPAPEALPMPAQQEGSVP</sequence>
<dbReference type="NCBIfam" id="TIGR04113">
    <property type="entry name" value="cas_csx17"/>
    <property type="match status" value="1"/>
</dbReference>
<dbReference type="Proteomes" id="UP000516369">
    <property type="component" value="Chromosome"/>
</dbReference>
<dbReference type="RefSeq" id="WP_190262623.1">
    <property type="nucleotide sequence ID" value="NZ_CP053923.1"/>
</dbReference>
<dbReference type="AlphaFoldDB" id="A0A7H1N073"/>
<keyword evidence="2" id="KW-1185">Reference proteome</keyword>
<evidence type="ECO:0000313" key="1">
    <source>
        <dbReference type="EMBL" id="QNT69109.1"/>
    </source>
</evidence>
<accession>A0A7H1N073</accession>
<organism evidence="1 2">
    <name type="scientific">Defluviicoccus vanus</name>
    <dbReference type="NCBI Taxonomy" id="111831"/>
    <lineage>
        <taxon>Bacteria</taxon>
        <taxon>Pseudomonadati</taxon>
        <taxon>Pseudomonadota</taxon>
        <taxon>Alphaproteobacteria</taxon>
        <taxon>Rhodospirillales</taxon>
        <taxon>Rhodospirillaceae</taxon>
        <taxon>Defluviicoccus</taxon>
    </lineage>
</organism>
<reference evidence="1 2" key="1">
    <citation type="submission" date="2020-05" db="EMBL/GenBank/DDBJ databases">
        <title>Complete closed genome sequence of Defluviicoccus vanus.</title>
        <authorList>
            <person name="Bessarab I."/>
            <person name="Arumugam K."/>
            <person name="Maszenan A.M."/>
            <person name="Seviour R.J."/>
            <person name="Williams R.B."/>
        </authorList>
    </citation>
    <scope>NUCLEOTIDE SEQUENCE [LARGE SCALE GENOMIC DNA]</scope>
    <source>
        <strain evidence="1 2">Ben 114</strain>
    </source>
</reference>
<gene>
    <name evidence="1" type="primary">csx17</name>
    <name evidence="1" type="ORF">HQ394_06795</name>
</gene>